<keyword evidence="11" id="KW-1185">Reference proteome</keyword>
<accession>A0A1Y4LNW3</accession>
<evidence type="ECO:0000256" key="5">
    <source>
        <dbReference type="ARBA" id="ARBA00022676"/>
    </source>
</evidence>
<gene>
    <name evidence="10" type="ORF">B5F14_08740</name>
</gene>
<keyword evidence="6 10" id="KW-0808">Transferase</keyword>
<dbReference type="PANTHER" id="PTHR32438:SF5">
    <property type="entry name" value="4-ALPHA-GLUCANOTRANSFERASE DPE1, CHLOROPLASTIC_AMYLOPLASTIC"/>
    <property type="match status" value="1"/>
</dbReference>
<organism evidence="10 11">
    <name type="scientific">Faecalitalea cylindroides</name>
    <dbReference type="NCBI Taxonomy" id="39483"/>
    <lineage>
        <taxon>Bacteria</taxon>
        <taxon>Bacillati</taxon>
        <taxon>Bacillota</taxon>
        <taxon>Erysipelotrichia</taxon>
        <taxon>Erysipelotrichales</taxon>
        <taxon>Erysipelotrichaceae</taxon>
        <taxon>Faecalitalea</taxon>
    </lineage>
</organism>
<dbReference type="GO" id="GO:0004134">
    <property type="term" value="F:4-alpha-glucanotransferase activity"/>
    <property type="evidence" value="ECO:0007669"/>
    <property type="project" value="UniProtKB-EC"/>
</dbReference>
<dbReference type="Pfam" id="PF02446">
    <property type="entry name" value="Glyco_hydro_77"/>
    <property type="match status" value="1"/>
</dbReference>
<comment type="catalytic activity">
    <reaction evidence="1">
        <text>Transfers a segment of a (1-&gt;4)-alpha-D-glucan to a new position in an acceptor, which may be glucose or a (1-&gt;4)-alpha-D-glucan.</text>
        <dbReference type="EC" id="2.4.1.25"/>
    </reaction>
</comment>
<dbReference type="InterPro" id="IPR003385">
    <property type="entry name" value="Glyco_hydro_77"/>
</dbReference>
<sequence length="469" mass="56162">MERCAGVLCPMFSVPANQGIGDLGQKTVRMIDCIADAGYRVWQILPLQAKGRSHSPYHALSSFAGDPIYINLDRLCEMGLLTQSSITNCNKFKDRVDYETVRVFKNEYFRRAFKAFKKNYDSFKEDFEYFEKTAFWLEDWAVYQLFRSLNSERPWIEWDEEYRNYPLYKEVDLSEYEDELFYTKFLQFIFYKQFDDIVMYAHAREITLISDVAFVNYDSADVWTNRFDFLLDENGNPKALNNCTYHMPIHDFKRQLIDGFSFWKKRIRWLSRCFDVAKIDYYTIINDYLKIDEMVDYEEFKDLIHSLLIMIKHEFPGFHLIVEGLEKICDDFELGMTNVDVLLDRMKVKELKKSVRKDSVLYTSTQNHETINQAYYGYDNNHRISLRRFLKKQGYTERNFNDMICHFALDSAADICILPIWDICGYKEEARLNKPNEEDELNWTWKLKDFKNFPKDLMKTKEWIQKAGR</sequence>
<evidence type="ECO:0000256" key="8">
    <source>
        <dbReference type="ARBA" id="ARBA00031423"/>
    </source>
</evidence>
<comment type="caution">
    <text evidence="10">The sequence shown here is derived from an EMBL/GenBank/DDBJ whole genome shotgun (WGS) entry which is preliminary data.</text>
</comment>
<dbReference type="Gene3D" id="3.20.20.80">
    <property type="entry name" value="Glycosidases"/>
    <property type="match status" value="1"/>
</dbReference>
<dbReference type="SUPFAM" id="SSF51445">
    <property type="entry name" value="(Trans)glycosidases"/>
    <property type="match status" value="1"/>
</dbReference>
<dbReference type="AlphaFoldDB" id="A0A1Y4LNW3"/>
<name>A0A1Y4LNW3_9FIRM</name>
<protein>
    <recommendedName>
        <fullName evidence="4">4-alpha-glucanotransferase</fullName>
        <ecNumber evidence="3">2.4.1.25</ecNumber>
    </recommendedName>
    <alternativeName>
        <fullName evidence="8">Amylomaltase</fullName>
    </alternativeName>
    <alternativeName>
        <fullName evidence="9">Disproportionating enzyme</fullName>
    </alternativeName>
</protein>
<evidence type="ECO:0000313" key="11">
    <source>
        <dbReference type="Proteomes" id="UP000195447"/>
    </source>
</evidence>
<proteinExistence type="inferred from homology"/>
<evidence type="ECO:0000256" key="7">
    <source>
        <dbReference type="ARBA" id="ARBA00023277"/>
    </source>
</evidence>
<evidence type="ECO:0000256" key="6">
    <source>
        <dbReference type="ARBA" id="ARBA00022679"/>
    </source>
</evidence>
<evidence type="ECO:0000256" key="2">
    <source>
        <dbReference type="ARBA" id="ARBA00005684"/>
    </source>
</evidence>
<evidence type="ECO:0000256" key="9">
    <source>
        <dbReference type="ARBA" id="ARBA00031501"/>
    </source>
</evidence>
<dbReference type="InterPro" id="IPR017853">
    <property type="entry name" value="GH"/>
</dbReference>
<dbReference type="GO" id="GO:0005975">
    <property type="term" value="P:carbohydrate metabolic process"/>
    <property type="evidence" value="ECO:0007669"/>
    <property type="project" value="InterPro"/>
</dbReference>
<evidence type="ECO:0000313" key="10">
    <source>
        <dbReference type="EMBL" id="OUP57560.1"/>
    </source>
</evidence>
<dbReference type="EC" id="2.4.1.25" evidence="3"/>
<keyword evidence="5" id="KW-0328">Glycosyltransferase</keyword>
<evidence type="ECO:0000256" key="1">
    <source>
        <dbReference type="ARBA" id="ARBA00000439"/>
    </source>
</evidence>
<dbReference type="PANTHER" id="PTHR32438">
    <property type="entry name" value="4-ALPHA-GLUCANOTRANSFERASE DPE1, CHLOROPLASTIC/AMYLOPLASTIC"/>
    <property type="match status" value="1"/>
</dbReference>
<dbReference type="Proteomes" id="UP000195447">
    <property type="component" value="Unassembled WGS sequence"/>
</dbReference>
<keyword evidence="7" id="KW-0119">Carbohydrate metabolism</keyword>
<reference evidence="11" key="1">
    <citation type="submission" date="2017-04" db="EMBL/GenBank/DDBJ databases">
        <title>Function of individual gut microbiota members based on whole genome sequencing of pure cultures obtained from chicken caecum.</title>
        <authorList>
            <person name="Medvecky M."/>
            <person name="Cejkova D."/>
            <person name="Polansky O."/>
            <person name="Karasova D."/>
            <person name="Kubasova T."/>
            <person name="Cizek A."/>
            <person name="Rychlik I."/>
        </authorList>
    </citation>
    <scope>NUCLEOTIDE SEQUENCE [LARGE SCALE GENOMIC DNA]</scope>
    <source>
        <strain evidence="11">An178</strain>
    </source>
</reference>
<dbReference type="EMBL" id="NFKM01000020">
    <property type="protein sequence ID" value="OUP57560.1"/>
    <property type="molecule type" value="Genomic_DNA"/>
</dbReference>
<evidence type="ECO:0000256" key="4">
    <source>
        <dbReference type="ARBA" id="ARBA00020295"/>
    </source>
</evidence>
<evidence type="ECO:0000256" key="3">
    <source>
        <dbReference type="ARBA" id="ARBA00012560"/>
    </source>
</evidence>
<comment type="similarity">
    <text evidence="2">Belongs to the disproportionating enzyme family.</text>
</comment>